<sequence>MLLITLIKIAIAMTIMKMMATMVHRWLVVYVVKVESFWGVLEGGGDIERQMEGGGRV</sequence>
<reference evidence="2" key="1">
    <citation type="journal article" date="2018" name="Gigascience">
        <title>Genome assembly of the Pink Ipe (Handroanthus impetiginosus, Bignoniaceae), a highly valued, ecologically keystone Neotropical timber forest tree.</title>
        <authorList>
            <person name="Silva-Junior O.B."/>
            <person name="Grattapaglia D."/>
            <person name="Novaes E."/>
            <person name="Collevatti R.G."/>
        </authorList>
    </citation>
    <scope>NUCLEOTIDE SEQUENCE [LARGE SCALE GENOMIC DNA]</scope>
    <source>
        <strain evidence="2">cv. UFG-1</strain>
    </source>
</reference>
<name>A0A2G9GZM8_9LAMI</name>
<comment type="caution">
    <text evidence="1">The sequence shown here is derived from an EMBL/GenBank/DDBJ whole genome shotgun (WGS) entry which is preliminary data.</text>
</comment>
<evidence type="ECO:0000313" key="1">
    <source>
        <dbReference type="EMBL" id="PIN10713.1"/>
    </source>
</evidence>
<dbReference type="EMBL" id="NKXS01003151">
    <property type="protein sequence ID" value="PIN10713.1"/>
    <property type="molecule type" value="Genomic_DNA"/>
</dbReference>
<dbReference type="AlphaFoldDB" id="A0A2G9GZM8"/>
<organism evidence="1 2">
    <name type="scientific">Handroanthus impetiginosus</name>
    <dbReference type="NCBI Taxonomy" id="429701"/>
    <lineage>
        <taxon>Eukaryota</taxon>
        <taxon>Viridiplantae</taxon>
        <taxon>Streptophyta</taxon>
        <taxon>Embryophyta</taxon>
        <taxon>Tracheophyta</taxon>
        <taxon>Spermatophyta</taxon>
        <taxon>Magnoliopsida</taxon>
        <taxon>eudicotyledons</taxon>
        <taxon>Gunneridae</taxon>
        <taxon>Pentapetalae</taxon>
        <taxon>asterids</taxon>
        <taxon>lamiids</taxon>
        <taxon>Lamiales</taxon>
        <taxon>Bignoniaceae</taxon>
        <taxon>Crescentiina</taxon>
        <taxon>Tabebuia alliance</taxon>
        <taxon>Handroanthus</taxon>
    </lineage>
</organism>
<accession>A0A2G9GZM8</accession>
<evidence type="ECO:0000313" key="2">
    <source>
        <dbReference type="Proteomes" id="UP000231279"/>
    </source>
</evidence>
<protein>
    <submittedName>
        <fullName evidence="1">Uncharacterized protein</fullName>
    </submittedName>
</protein>
<keyword evidence="2" id="KW-1185">Reference proteome</keyword>
<dbReference type="Proteomes" id="UP000231279">
    <property type="component" value="Unassembled WGS sequence"/>
</dbReference>
<gene>
    <name evidence="1" type="ORF">CDL12_16692</name>
</gene>
<proteinExistence type="predicted"/>